<comment type="caution">
    <text evidence="1">The sequence shown here is derived from an EMBL/GenBank/DDBJ whole genome shotgun (WGS) entry which is preliminary data.</text>
</comment>
<name>A0A5D3YEP8_9PROT</name>
<dbReference type="EMBL" id="VNHT01000011">
    <property type="protein sequence ID" value="TYP91109.1"/>
    <property type="molecule type" value="Genomic_DNA"/>
</dbReference>
<gene>
    <name evidence="1" type="ORF">BCL69_101113</name>
</gene>
<sequence>MREGHVVRKASFIEINNDASFAFIAFNFFLKDRPLFFVCLWVRQVLL</sequence>
<accession>A0A5D3YEP8</accession>
<organism evidence="1 2">
    <name type="scientific">Nitrosomonas communis</name>
    <dbReference type="NCBI Taxonomy" id="44574"/>
    <lineage>
        <taxon>Bacteria</taxon>
        <taxon>Pseudomonadati</taxon>
        <taxon>Pseudomonadota</taxon>
        <taxon>Betaproteobacteria</taxon>
        <taxon>Nitrosomonadales</taxon>
        <taxon>Nitrosomonadaceae</taxon>
        <taxon>Nitrosomonas</taxon>
    </lineage>
</organism>
<dbReference type="AlphaFoldDB" id="A0A5D3YEP8"/>
<evidence type="ECO:0000313" key="2">
    <source>
        <dbReference type="Proteomes" id="UP000324176"/>
    </source>
</evidence>
<reference evidence="1 2" key="1">
    <citation type="submission" date="2019-07" db="EMBL/GenBank/DDBJ databases">
        <title>Active sludge and wastewater microbial communities from Klosterneuburg, Austria.</title>
        <authorList>
            <person name="Wagner M."/>
        </authorList>
    </citation>
    <scope>NUCLEOTIDE SEQUENCE [LARGE SCALE GENOMIC DNA]</scope>
    <source>
        <strain evidence="1 2">Nm2</strain>
    </source>
</reference>
<dbReference type="Proteomes" id="UP000324176">
    <property type="component" value="Unassembled WGS sequence"/>
</dbReference>
<proteinExistence type="predicted"/>
<evidence type="ECO:0000313" key="1">
    <source>
        <dbReference type="EMBL" id="TYP91109.1"/>
    </source>
</evidence>
<protein>
    <submittedName>
        <fullName evidence="1">Uncharacterized protein</fullName>
    </submittedName>
</protein>